<accession>A0A1D2M7K2</accession>
<proteinExistence type="inferred from homology"/>
<feature type="binding site" description="axial binding residue" evidence="8">
    <location>
        <position position="491"/>
    </location>
    <ligand>
        <name>heme</name>
        <dbReference type="ChEBI" id="CHEBI:30413"/>
    </ligand>
    <ligandPart>
        <name>Fe</name>
        <dbReference type="ChEBI" id="CHEBI:18248"/>
    </ligandPart>
</feature>
<dbReference type="PANTHER" id="PTHR24291:SF161">
    <property type="entry name" value="CYTOCHROME P450 315A1, MITOCHONDRIAL"/>
    <property type="match status" value="1"/>
</dbReference>
<dbReference type="AlphaFoldDB" id="A0A1D2M7K2"/>
<comment type="similarity">
    <text evidence="2 9">Belongs to the cytochrome P450 family.</text>
</comment>
<organism evidence="11 12">
    <name type="scientific">Orchesella cincta</name>
    <name type="common">Springtail</name>
    <name type="synonym">Podura cincta</name>
    <dbReference type="NCBI Taxonomy" id="48709"/>
    <lineage>
        <taxon>Eukaryota</taxon>
        <taxon>Metazoa</taxon>
        <taxon>Ecdysozoa</taxon>
        <taxon>Arthropoda</taxon>
        <taxon>Hexapoda</taxon>
        <taxon>Collembola</taxon>
        <taxon>Entomobryomorpha</taxon>
        <taxon>Entomobryoidea</taxon>
        <taxon>Orchesellidae</taxon>
        <taxon>Orchesellinae</taxon>
        <taxon>Orchesella</taxon>
    </lineage>
</organism>
<evidence type="ECO:0000256" key="8">
    <source>
        <dbReference type="PIRSR" id="PIRSR602401-1"/>
    </source>
</evidence>
<keyword evidence="4 8" id="KW-0479">Metal-binding</keyword>
<evidence type="ECO:0000256" key="5">
    <source>
        <dbReference type="ARBA" id="ARBA00023002"/>
    </source>
</evidence>
<evidence type="ECO:0000256" key="9">
    <source>
        <dbReference type="RuleBase" id="RU000461"/>
    </source>
</evidence>
<dbReference type="OrthoDB" id="1470350at2759"/>
<dbReference type="InterPro" id="IPR001128">
    <property type="entry name" value="Cyt_P450"/>
</dbReference>
<dbReference type="InterPro" id="IPR050196">
    <property type="entry name" value="Cytochrome_P450_Monoox"/>
</dbReference>
<dbReference type="PRINTS" id="PR00463">
    <property type="entry name" value="EP450I"/>
</dbReference>
<evidence type="ECO:0000256" key="1">
    <source>
        <dbReference type="ARBA" id="ARBA00001971"/>
    </source>
</evidence>
<evidence type="ECO:0000313" key="11">
    <source>
        <dbReference type="EMBL" id="ODM88948.1"/>
    </source>
</evidence>
<comment type="caution">
    <text evidence="11">The sequence shown here is derived from an EMBL/GenBank/DDBJ whole genome shotgun (WGS) entry which is preliminary data.</text>
</comment>
<keyword evidence="10" id="KW-1133">Transmembrane helix</keyword>
<dbReference type="GO" id="GO:0016705">
    <property type="term" value="F:oxidoreductase activity, acting on paired donors, with incorporation or reduction of molecular oxygen"/>
    <property type="evidence" value="ECO:0007669"/>
    <property type="project" value="InterPro"/>
</dbReference>
<reference evidence="11 12" key="1">
    <citation type="journal article" date="2016" name="Genome Biol. Evol.">
        <title>Gene Family Evolution Reflects Adaptation to Soil Environmental Stressors in the Genome of the Collembolan Orchesella cincta.</title>
        <authorList>
            <person name="Faddeeva-Vakhrusheva A."/>
            <person name="Derks M.F."/>
            <person name="Anvar S.Y."/>
            <person name="Agamennone V."/>
            <person name="Suring W."/>
            <person name="Smit S."/>
            <person name="van Straalen N.M."/>
            <person name="Roelofs D."/>
        </authorList>
    </citation>
    <scope>NUCLEOTIDE SEQUENCE [LARGE SCALE GENOMIC DNA]</scope>
    <source>
        <tissue evidence="11">Mixed pool</tissue>
    </source>
</reference>
<dbReference type="Proteomes" id="UP000094527">
    <property type="component" value="Unassembled WGS sequence"/>
</dbReference>
<evidence type="ECO:0000256" key="6">
    <source>
        <dbReference type="ARBA" id="ARBA00023004"/>
    </source>
</evidence>
<keyword evidence="10" id="KW-0812">Transmembrane</keyword>
<sequence>HIHTCDKKLIESFEKLKMNLRFSVESYFNSVFRMAGSHNKSSVSPKNELVTFLLALLVLILLLQQIFRKYWGANTLKCFQKQSGLEKRWDKLPRVSLLRQMWICRDKRNIIQSSRQLAKEYGMLARLTVLGEEYVYLNSPALAEKLLSSRNLRHSAKPPQLYENLFDMIGNGVITSKGEFWHSQRKQLSKGFTYTALRKYTKIYNKCAKRVVKELSEMFAGSETEYKPINPLIQTGGIEIIAETVMGLDTTQHKEDATLVFESVNRWKELVFQRFSSGWLVLPFFWKLHPLSRKYSQCITNIDGVIKNMINRFQKQFQLDLKTEFMFSTKGYETVSATMQFLIFMLALHQNHQIACREEIDRMFSDPSRCPDGNLTIEALSEMKHLERCLLETLRMFPIAFATGRQLEDPLKIGKKEIIKIYLKILCGLFIDEELIIPAGVNAVIPILLFHKSEDNFPQPDEFQPERFLPENCVKRHPFAYQPFSAGPRACVGMKFSLLEAKTIVAHILRNFEVYTSDKIDDVAVIPSILLRPERDYLFCLKKRNFEGNV</sequence>
<protein>
    <submittedName>
        <fullName evidence="11">Cytochrome P450 4C1</fullName>
    </submittedName>
</protein>
<keyword evidence="3 8" id="KW-0349">Heme</keyword>
<comment type="cofactor">
    <cofactor evidence="1 8">
        <name>heme</name>
        <dbReference type="ChEBI" id="CHEBI:30413"/>
    </cofactor>
</comment>
<dbReference type="InterPro" id="IPR036396">
    <property type="entry name" value="Cyt_P450_sf"/>
</dbReference>
<dbReference type="STRING" id="48709.A0A1D2M7K2"/>
<gene>
    <name evidence="11" type="ORF">Ocin01_17734</name>
</gene>
<keyword evidence="7 9" id="KW-0503">Monooxygenase</keyword>
<dbReference type="GO" id="GO:0020037">
    <property type="term" value="F:heme binding"/>
    <property type="evidence" value="ECO:0007669"/>
    <property type="project" value="InterPro"/>
</dbReference>
<keyword evidence="12" id="KW-1185">Reference proteome</keyword>
<dbReference type="EMBL" id="LJIJ01003039">
    <property type="protein sequence ID" value="ODM88948.1"/>
    <property type="molecule type" value="Genomic_DNA"/>
</dbReference>
<evidence type="ECO:0000256" key="2">
    <source>
        <dbReference type="ARBA" id="ARBA00010617"/>
    </source>
</evidence>
<dbReference type="InterPro" id="IPR017972">
    <property type="entry name" value="Cyt_P450_CS"/>
</dbReference>
<keyword evidence="10" id="KW-0472">Membrane</keyword>
<keyword evidence="6 8" id="KW-0408">Iron</keyword>
<evidence type="ECO:0000256" key="7">
    <source>
        <dbReference type="ARBA" id="ARBA00023033"/>
    </source>
</evidence>
<dbReference type="PANTHER" id="PTHR24291">
    <property type="entry name" value="CYTOCHROME P450 FAMILY 4"/>
    <property type="match status" value="1"/>
</dbReference>
<evidence type="ECO:0000313" key="12">
    <source>
        <dbReference type="Proteomes" id="UP000094527"/>
    </source>
</evidence>
<dbReference type="PROSITE" id="PS00086">
    <property type="entry name" value="CYTOCHROME_P450"/>
    <property type="match status" value="1"/>
</dbReference>
<evidence type="ECO:0000256" key="4">
    <source>
        <dbReference type="ARBA" id="ARBA00022723"/>
    </source>
</evidence>
<evidence type="ECO:0000256" key="10">
    <source>
        <dbReference type="SAM" id="Phobius"/>
    </source>
</evidence>
<dbReference type="Gene3D" id="1.10.630.10">
    <property type="entry name" value="Cytochrome P450"/>
    <property type="match status" value="2"/>
</dbReference>
<dbReference type="GO" id="GO:0004497">
    <property type="term" value="F:monooxygenase activity"/>
    <property type="evidence" value="ECO:0007669"/>
    <property type="project" value="UniProtKB-KW"/>
</dbReference>
<evidence type="ECO:0000256" key="3">
    <source>
        <dbReference type="ARBA" id="ARBA00022617"/>
    </source>
</evidence>
<dbReference type="PRINTS" id="PR00385">
    <property type="entry name" value="P450"/>
</dbReference>
<dbReference type="SUPFAM" id="SSF48264">
    <property type="entry name" value="Cytochrome P450"/>
    <property type="match status" value="1"/>
</dbReference>
<keyword evidence="5 9" id="KW-0560">Oxidoreductase</keyword>
<feature type="non-terminal residue" evidence="11">
    <location>
        <position position="1"/>
    </location>
</feature>
<dbReference type="GO" id="GO:0005506">
    <property type="term" value="F:iron ion binding"/>
    <property type="evidence" value="ECO:0007669"/>
    <property type="project" value="InterPro"/>
</dbReference>
<name>A0A1D2M7K2_ORCCI</name>
<dbReference type="Pfam" id="PF00067">
    <property type="entry name" value="p450"/>
    <property type="match status" value="2"/>
</dbReference>
<dbReference type="InterPro" id="IPR002401">
    <property type="entry name" value="Cyt_P450_E_grp-I"/>
</dbReference>
<feature type="transmembrane region" description="Helical" evidence="10">
    <location>
        <begin position="49"/>
        <end position="67"/>
    </location>
</feature>